<accession>A0A1I3QHF7</accession>
<dbReference type="Proteomes" id="UP000199545">
    <property type="component" value="Unassembled WGS sequence"/>
</dbReference>
<organism evidence="1 2">
    <name type="scientific">Thermoflavimicrobium dichotomicum</name>
    <dbReference type="NCBI Taxonomy" id="46223"/>
    <lineage>
        <taxon>Bacteria</taxon>
        <taxon>Bacillati</taxon>
        <taxon>Bacillota</taxon>
        <taxon>Bacilli</taxon>
        <taxon>Bacillales</taxon>
        <taxon>Thermoactinomycetaceae</taxon>
        <taxon>Thermoflavimicrobium</taxon>
    </lineage>
</organism>
<keyword evidence="2" id="KW-1185">Reference proteome</keyword>
<sequence>MEKMESSLATKDWNKQEKLGHPFHEVFHHVEVAEWAFECMKDLSDKLQVYSEEDERIAITYRKDKKGIHYQFGNWLLLGFYGGKDQPVARIPIMVEKLKSLDSEVEYKVEYEFKTDPKVVSVSFSLATLEQVGDEILSLYDQTIDAISQMLSNCKKSTHRHKHNESLGKAVFDPTYRKQLFYLGL</sequence>
<gene>
    <name evidence="1" type="ORF">SAMN05421852_107149</name>
</gene>
<evidence type="ECO:0000313" key="1">
    <source>
        <dbReference type="EMBL" id="SFJ32767.1"/>
    </source>
</evidence>
<dbReference type="AlphaFoldDB" id="A0A1I3QHF7"/>
<dbReference type="EMBL" id="FORR01000007">
    <property type="protein sequence ID" value="SFJ32767.1"/>
    <property type="molecule type" value="Genomic_DNA"/>
</dbReference>
<proteinExistence type="predicted"/>
<reference evidence="1 2" key="1">
    <citation type="submission" date="2016-10" db="EMBL/GenBank/DDBJ databases">
        <authorList>
            <person name="de Groot N.N."/>
        </authorList>
    </citation>
    <scope>NUCLEOTIDE SEQUENCE [LARGE SCALE GENOMIC DNA]</scope>
    <source>
        <strain evidence="1 2">DSM 44778</strain>
    </source>
</reference>
<protein>
    <submittedName>
        <fullName evidence="1">5-methylcytosine-specific restriction enzyme B</fullName>
    </submittedName>
</protein>
<dbReference type="STRING" id="46223.SAMN05421852_107149"/>
<evidence type="ECO:0000313" key="2">
    <source>
        <dbReference type="Proteomes" id="UP000199545"/>
    </source>
</evidence>
<name>A0A1I3QHF7_9BACL</name>